<gene>
    <name evidence="1" type="ORF">SB593_28185</name>
</gene>
<evidence type="ECO:0000313" key="2">
    <source>
        <dbReference type="Proteomes" id="UP001304467"/>
    </source>
</evidence>
<protein>
    <submittedName>
        <fullName evidence="1">Uncharacterized protein</fullName>
    </submittedName>
</protein>
<comment type="caution">
    <text evidence="1">The sequence shown here is derived from an EMBL/GenBank/DDBJ whole genome shotgun (WGS) entry which is preliminary data.</text>
</comment>
<sequence>MTDTKHRLETNADLFRRTFLHSLGAIDRFRLHHDAPPADQAVVLACGI</sequence>
<proteinExistence type="predicted"/>
<dbReference type="RefSeq" id="WP_155634556.1">
    <property type="nucleotide sequence ID" value="NZ_JAWRKY010000004.1"/>
</dbReference>
<reference evidence="1 2" key="1">
    <citation type="journal article" date="2023" name="Front. Microbiol.">
        <title>Genomic analyses of Burkholderia respiratory isolates indicates two evolutionarily distinct B. anthina clades.</title>
        <authorList>
            <person name="Pham A."/>
            <person name="Volmer J.G."/>
            <person name="Chambers D.C."/>
            <person name="Smith D.J."/>
            <person name="Reid D.W."/>
            <person name="Burr L."/>
            <person name="Wells T.J."/>
        </authorList>
    </citation>
    <scope>NUCLEOTIDE SEQUENCE [LARGE SCALE GENOMIC DNA]</scope>
    <source>
        <strain evidence="1 2">BCCIQ07A</strain>
    </source>
</reference>
<dbReference type="Proteomes" id="UP001304467">
    <property type="component" value="Unassembled WGS sequence"/>
</dbReference>
<accession>A0ABU5WVL8</accession>
<name>A0ABU5WVL8_9BURK</name>
<dbReference type="EMBL" id="JAWRLE010000059">
    <property type="protein sequence ID" value="MEB2582825.1"/>
    <property type="molecule type" value="Genomic_DNA"/>
</dbReference>
<organism evidence="1 2">
    <name type="scientific">Burkholderia anthinoferrum</name>
    <dbReference type="NCBI Taxonomy" id="3090833"/>
    <lineage>
        <taxon>Bacteria</taxon>
        <taxon>Pseudomonadati</taxon>
        <taxon>Pseudomonadota</taxon>
        <taxon>Betaproteobacteria</taxon>
        <taxon>Burkholderiales</taxon>
        <taxon>Burkholderiaceae</taxon>
        <taxon>Burkholderia</taxon>
    </lineage>
</organism>
<evidence type="ECO:0000313" key="1">
    <source>
        <dbReference type="EMBL" id="MEB2582825.1"/>
    </source>
</evidence>
<keyword evidence="2" id="KW-1185">Reference proteome</keyword>